<evidence type="ECO:0000313" key="2">
    <source>
        <dbReference type="Proteomes" id="UP001060037"/>
    </source>
</evidence>
<proteinExistence type="predicted"/>
<protein>
    <submittedName>
        <fullName evidence="1">Uncharacterized protein</fullName>
    </submittedName>
</protein>
<keyword evidence="2" id="KW-1185">Reference proteome</keyword>
<accession>A0A9E7NNI5</accession>
<dbReference type="EMBL" id="ON624112">
    <property type="protein sequence ID" value="UTQ78270.1"/>
    <property type="molecule type" value="Genomic_DNA"/>
</dbReference>
<reference evidence="1" key="1">
    <citation type="submission" date="2022-05" db="EMBL/GenBank/DDBJ databases">
        <authorList>
            <person name="Tikunov A."/>
            <person name="Kozlova Y."/>
            <person name="Morozova V."/>
            <person name="Jdeed G."/>
            <person name="Bardasheva A."/>
            <person name="Tikunova N."/>
        </authorList>
    </citation>
    <scope>NUCLEOTIDE SEQUENCE</scope>
</reference>
<organism evidence="1 2">
    <name type="scientific">Aeromonas phage Aer_P220</name>
    <dbReference type="NCBI Taxonomy" id="2951227"/>
    <lineage>
        <taxon>Viruses</taxon>
        <taxon>Duplodnaviria</taxon>
        <taxon>Heunggongvirae</taxon>
        <taxon>Uroviricota</taxon>
        <taxon>Caudoviricetes</taxon>
        <taxon>Autographivirales</taxon>
        <taxon>Autographivirales incertae sedis</taxon>
        <taxon>Yinyavirus</taxon>
        <taxon>Yinyavirus AerP220</taxon>
    </lineage>
</organism>
<sequence length="38" mass="4545">MKLSEWCSKKHDEAMSAGDMSAAYDYFQLTEMWRNRNL</sequence>
<dbReference type="Proteomes" id="UP001060037">
    <property type="component" value="Segment"/>
</dbReference>
<evidence type="ECO:0000313" key="1">
    <source>
        <dbReference type="EMBL" id="UTQ78270.1"/>
    </source>
</evidence>
<name>A0A9E7NNI5_9CAUD</name>